<reference evidence="1 2" key="1">
    <citation type="submission" date="2018-02" db="EMBL/GenBank/DDBJ databases">
        <title>8 Nocardia nova and 1 Nocardia cyriacigeorgica strain used for evolution to TMP-SMX.</title>
        <authorList>
            <person name="Mehta H."/>
            <person name="Weng J."/>
            <person name="Shamoo Y."/>
        </authorList>
    </citation>
    <scope>NUCLEOTIDE SEQUENCE [LARGE SCALE GENOMIC DNA]</scope>
    <source>
        <strain evidence="1 2">MDA3139</strain>
    </source>
</reference>
<comment type="caution">
    <text evidence="1">The sequence shown here is derived from an EMBL/GenBank/DDBJ whole genome shotgun (WGS) entry which is preliminary data.</text>
</comment>
<name>A0A2S6AP20_9NOCA</name>
<sequence length="110" mass="12190">MGAASRLDSLFEIFELFAVLGIRLGVGDCRFTQRVLDSFGFLGEFFEALADRLVTITFPAEFLREVNSHLKSAEAGNTLNGSDIQIHAINVIDVVLKELYRPIQSISVDL</sequence>
<proteinExistence type="predicted"/>
<evidence type="ECO:0000313" key="2">
    <source>
        <dbReference type="Proteomes" id="UP000239874"/>
    </source>
</evidence>
<accession>A0A2S6AP20</accession>
<dbReference type="Proteomes" id="UP000239874">
    <property type="component" value="Unassembled WGS sequence"/>
</dbReference>
<protein>
    <submittedName>
        <fullName evidence="1">Uncharacterized protein</fullName>
    </submittedName>
</protein>
<evidence type="ECO:0000313" key="1">
    <source>
        <dbReference type="EMBL" id="PPJ36952.1"/>
    </source>
</evidence>
<dbReference type="AlphaFoldDB" id="A0A2S6AP20"/>
<dbReference type="EMBL" id="PSZC01000011">
    <property type="protein sequence ID" value="PPJ36952.1"/>
    <property type="molecule type" value="Genomic_DNA"/>
</dbReference>
<gene>
    <name evidence="1" type="ORF">C5E45_17090</name>
</gene>
<organism evidence="1 2">
    <name type="scientific">Nocardia nova</name>
    <dbReference type="NCBI Taxonomy" id="37330"/>
    <lineage>
        <taxon>Bacteria</taxon>
        <taxon>Bacillati</taxon>
        <taxon>Actinomycetota</taxon>
        <taxon>Actinomycetes</taxon>
        <taxon>Mycobacteriales</taxon>
        <taxon>Nocardiaceae</taxon>
        <taxon>Nocardia</taxon>
    </lineage>
</organism>